<gene>
    <name evidence="1" type="ORF">G8445_004958</name>
</gene>
<evidence type="ECO:0000313" key="1">
    <source>
        <dbReference type="EMBL" id="HAG4159524.1"/>
    </source>
</evidence>
<dbReference type="AlphaFoldDB" id="A0A763CM99"/>
<comment type="caution">
    <text evidence="1">The sequence shown here is derived from an EMBL/GenBank/DDBJ whole genome shotgun (WGS) entry which is preliminary data.</text>
</comment>
<reference evidence="1" key="2">
    <citation type="submission" date="2020-02" db="EMBL/GenBank/DDBJ databases">
        <authorList>
            <consortium name="NCBI Pathogen Detection Project"/>
        </authorList>
    </citation>
    <scope>NUCLEOTIDE SEQUENCE</scope>
    <source>
        <strain evidence="1">MA.MC_05-0132</strain>
    </source>
</reference>
<proteinExistence type="predicted"/>
<feature type="non-terminal residue" evidence="1">
    <location>
        <position position="1"/>
    </location>
</feature>
<evidence type="ECO:0008006" key="2">
    <source>
        <dbReference type="Google" id="ProtNLM"/>
    </source>
</evidence>
<name>A0A763CM99_SALER</name>
<organism evidence="1">
    <name type="scientific">Salmonella enterica</name>
    <name type="common">Salmonella choleraesuis</name>
    <dbReference type="NCBI Taxonomy" id="28901"/>
    <lineage>
        <taxon>Bacteria</taxon>
        <taxon>Pseudomonadati</taxon>
        <taxon>Pseudomonadota</taxon>
        <taxon>Gammaproteobacteria</taxon>
        <taxon>Enterobacterales</taxon>
        <taxon>Enterobacteriaceae</taxon>
        <taxon>Salmonella</taxon>
    </lineage>
</organism>
<accession>A0A763CM99</accession>
<dbReference type="EMBL" id="DAAYGO010000031">
    <property type="protein sequence ID" value="HAG4159524.1"/>
    <property type="molecule type" value="Genomic_DNA"/>
</dbReference>
<sequence>AIDKKSIIGDGSYVATKTMDITLSGCSGKTLLMSTRAHAISPTLNVDGYFSSGDPDHALIYRIFVPRITEITGGKSITGSGSNWIMHVDNTVPLTIKPNSDNYRIASSIALRSLGKNITNLGTTVSGGFDYTFTYQ</sequence>
<reference evidence="1" key="1">
    <citation type="journal article" date="2018" name="Genome Biol.">
        <title>SKESA: strategic k-mer extension for scrupulous assemblies.</title>
        <authorList>
            <person name="Souvorov A."/>
            <person name="Agarwala R."/>
            <person name="Lipman D.J."/>
        </authorList>
    </citation>
    <scope>NUCLEOTIDE SEQUENCE</scope>
    <source>
        <strain evidence="1">MA.MC_05-0132</strain>
    </source>
</reference>
<protein>
    <recommendedName>
        <fullName evidence="2">Type 1 fimbrial protein</fullName>
    </recommendedName>
</protein>